<keyword evidence="2" id="KW-0732">Signal</keyword>
<dbReference type="InterPro" id="IPR036198">
    <property type="entry name" value="Ecotin_sf"/>
</dbReference>
<organism evidence="3 4">
    <name type="scientific">Candidatus Ignatzschineria merdigallinarum</name>
    <dbReference type="NCBI Taxonomy" id="2838621"/>
    <lineage>
        <taxon>Bacteria</taxon>
        <taxon>Pseudomonadati</taxon>
        <taxon>Pseudomonadota</taxon>
        <taxon>Gammaproteobacteria</taxon>
        <taxon>Cardiobacteriales</taxon>
        <taxon>Ignatzschineriaceae</taxon>
        <taxon>Ignatzschineria</taxon>
    </lineage>
</organism>
<evidence type="ECO:0000313" key="3">
    <source>
        <dbReference type="EMBL" id="HIW07665.1"/>
    </source>
</evidence>
<dbReference type="AlphaFoldDB" id="A0A9D1Q8S9"/>
<comment type="similarity">
    <text evidence="1">Belongs to the protease inhibitor I11 (ecotin) family.</text>
</comment>
<dbReference type="Pfam" id="PF03974">
    <property type="entry name" value="Ecotin"/>
    <property type="match status" value="1"/>
</dbReference>
<dbReference type="SUPFAM" id="SSF49772">
    <property type="entry name" value="Ecotin, trypsin inhibitor"/>
    <property type="match status" value="1"/>
</dbReference>
<gene>
    <name evidence="3" type="primary">eco</name>
    <name evidence="3" type="ORF">H9889_10135</name>
</gene>
<protein>
    <submittedName>
        <fullName evidence="3">Serine protease inhibitor ecotin</fullName>
    </submittedName>
</protein>
<dbReference type="PIRSF" id="PIRSF006865">
    <property type="entry name" value="Prot_inh_ecotin"/>
    <property type="match status" value="1"/>
</dbReference>
<dbReference type="InterPro" id="IPR005658">
    <property type="entry name" value="Prot_inh_ecotin"/>
</dbReference>
<name>A0A9D1Q8S9_9GAMM</name>
<dbReference type="NCBIfam" id="NF002987">
    <property type="entry name" value="PRK03719.1"/>
    <property type="match status" value="1"/>
</dbReference>
<accession>A0A9D1Q8S9</accession>
<reference evidence="3" key="1">
    <citation type="journal article" date="2021" name="PeerJ">
        <title>Extensive microbial diversity within the chicken gut microbiome revealed by metagenomics and culture.</title>
        <authorList>
            <person name="Gilroy R."/>
            <person name="Ravi A."/>
            <person name="Getino M."/>
            <person name="Pursley I."/>
            <person name="Horton D.L."/>
            <person name="Alikhan N.F."/>
            <person name="Baker D."/>
            <person name="Gharbi K."/>
            <person name="Hall N."/>
            <person name="Watson M."/>
            <person name="Adriaenssens E.M."/>
            <person name="Foster-Nyarko E."/>
            <person name="Jarju S."/>
            <person name="Secka A."/>
            <person name="Antonio M."/>
            <person name="Oren A."/>
            <person name="Chaudhuri R.R."/>
            <person name="La Ragione R."/>
            <person name="Hildebrand F."/>
            <person name="Pallen M.J."/>
        </authorList>
    </citation>
    <scope>NUCLEOTIDE SEQUENCE</scope>
    <source>
        <strain evidence="3">CHK160-9182</strain>
    </source>
</reference>
<evidence type="ECO:0000256" key="1">
    <source>
        <dbReference type="ARBA" id="ARBA00010558"/>
    </source>
</evidence>
<reference evidence="3" key="2">
    <citation type="submission" date="2021-04" db="EMBL/GenBank/DDBJ databases">
        <authorList>
            <person name="Gilroy R."/>
        </authorList>
    </citation>
    <scope>NUCLEOTIDE SEQUENCE</scope>
    <source>
        <strain evidence="3">CHK160-9182</strain>
    </source>
</reference>
<sequence>MTLSRLLMTVSGAMLFSVATASTTEILKPFPAAEANETRYVIELPQLADEDSVKVQLIAGKTIEVDCNTHRFGGEISEENLEGWGYSFYKVSELVGPMSTLMGCGEDSKHEAFVAMNDMPLIRYNSKVPIVIYAPKDVTVKYKIWQADVLEMTASEK</sequence>
<feature type="chain" id="PRO_5038350216" evidence="2">
    <location>
        <begin position="22"/>
        <end position="157"/>
    </location>
</feature>
<dbReference type="GO" id="GO:0004867">
    <property type="term" value="F:serine-type endopeptidase inhibitor activity"/>
    <property type="evidence" value="ECO:0007669"/>
    <property type="project" value="InterPro"/>
</dbReference>
<comment type="caution">
    <text evidence="3">The sequence shown here is derived from an EMBL/GenBank/DDBJ whole genome shotgun (WGS) entry which is preliminary data.</text>
</comment>
<dbReference type="EMBL" id="DXHP01000218">
    <property type="protein sequence ID" value="HIW07665.1"/>
    <property type="molecule type" value="Genomic_DNA"/>
</dbReference>
<dbReference type="Proteomes" id="UP000823934">
    <property type="component" value="Unassembled WGS sequence"/>
</dbReference>
<feature type="signal peptide" evidence="2">
    <location>
        <begin position="1"/>
        <end position="21"/>
    </location>
</feature>
<proteinExistence type="inferred from homology"/>
<dbReference type="Gene3D" id="2.60.40.550">
    <property type="entry name" value="Ecotin"/>
    <property type="match status" value="1"/>
</dbReference>
<dbReference type="PANTHER" id="PTHR35890">
    <property type="match status" value="1"/>
</dbReference>
<dbReference type="PANTHER" id="PTHR35890:SF3">
    <property type="entry name" value="ECOTIN"/>
    <property type="match status" value="1"/>
</dbReference>
<evidence type="ECO:0000256" key="2">
    <source>
        <dbReference type="SAM" id="SignalP"/>
    </source>
</evidence>
<evidence type="ECO:0000313" key="4">
    <source>
        <dbReference type="Proteomes" id="UP000823934"/>
    </source>
</evidence>